<evidence type="ECO:0000313" key="2">
    <source>
        <dbReference type="EMBL" id="QEA07927.1"/>
    </source>
</evidence>
<name>A0A5B8RLN6_9ZZZZ</name>
<evidence type="ECO:0000256" key="1">
    <source>
        <dbReference type="SAM" id="MobiDB-lite"/>
    </source>
</evidence>
<proteinExistence type="predicted"/>
<feature type="compositionally biased region" description="Low complexity" evidence="1">
    <location>
        <begin position="70"/>
        <end position="85"/>
    </location>
</feature>
<feature type="region of interest" description="Disordered" evidence="1">
    <location>
        <begin position="1"/>
        <end position="97"/>
    </location>
</feature>
<dbReference type="AlphaFoldDB" id="A0A5B8RLN6"/>
<accession>A0A5B8RLN6</accession>
<reference evidence="2" key="1">
    <citation type="submission" date="2019-06" db="EMBL/GenBank/DDBJ databases">
        <authorList>
            <person name="Murdoch R.W."/>
            <person name="Fathepure B."/>
        </authorList>
    </citation>
    <scope>NUCLEOTIDE SEQUENCE</scope>
</reference>
<feature type="compositionally biased region" description="Low complexity" evidence="1">
    <location>
        <begin position="24"/>
        <end position="34"/>
    </location>
</feature>
<organism evidence="2">
    <name type="scientific">uncultured organism</name>
    <dbReference type="NCBI Taxonomy" id="155900"/>
    <lineage>
        <taxon>unclassified sequences</taxon>
        <taxon>environmental samples</taxon>
    </lineage>
</organism>
<protein>
    <submittedName>
        <fullName evidence="2">Uncharacterized protein</fullName>
    </submittedName>
</protein>
<sequence>MMMAVDDNASAPPITVAAPPPAPSAQAVSPSTPVHSATWAPPRPNTVQRIARSCGRENSRPMVNSRKTTPNSASGRTSSTSPTSPVADGPSATPTAR</sequence>
<gene>
    <name evidence="2" type="ORF">KBTEX_04293</name>
</gene>
<dbReference type="EMBL" id="MN079489">
    <property type="protein sequence ID" value="QEA07927.1"/>
    <property type="molecule type" value="Genomic_DNA"/>
</dbReference>